<dbReference type="PANTHER" id="PTHR44500:SF1">
    <property type="entry name" value="DNAJ HOMOLOG SUBFAMILY C MEMBER 12"/>
    <property type="match status" value="1"/>
</dbReference>
<dbReference type="CDD" id="cd06257">
    <property type="entry name" value="DnaJ"/>
    <property type="match status" value="1"/>
</dbReference>
<dbReference type="InterPro" id="IPR001623">
    <property type="entry name" value="DnaJ_domain"/>
</dbReference>
<organism evidence="4">
    <name type="scientific">Amphimedon queenslandica</name>
    <name type="common">Sponge</name>
    <dbReference type="NCBI Taxonomy" id="400682"/>
    <lineage>
        <taxon>Eukaryota</taxon>
        <taxon>Metazoa</taxon>
        <taxon>Porifera</taxon>
        <taxon>Demospongiae</taxon>
        <taxon>Heteroscleromorpha</taxon>
        <taxon>Haplosclerida</taxon>
        <taxon>Niphatidae</taxon>
        <taxon>Amphimedon</taxon>
    </lineage>
</organism>
<reference evidence="4" key="2">
    <citation type="submission" date="2017-05" db="UniProtKB">
        <authorList>
            <consortium name="EnsemblMetazoa"/>
        </authorList>
    </citation>
    <scope>IDENTIFICATION</scope>
</reference>
<dbReference type="PROSITE" id="PS50076">
    <property type="entry name" value="DNAJ_2"/>
    <property type="match status" value="1"/>
</dbReference>
<protein>
    <recommendedName>
        <fullName evidence="3">J domain-containing protein</fullName>
    </recommendedName>
</protein>
<dbReference type="InterPro" id="IPR018253">
    <property type="entry name" value="DnaJ_domain_CS"/>
</dbReference>
<dbReference type="SMART" id="SM00271">
    <property type="entry name" value="DnaJ"/>
    <property type="match status" value="1"/>
</dbReference>
<dbReference type="GO" id="GO:0005737">
    <property type="term" value="C:cytoplasm"/>
    <property type="evidence" value="ECO:0007669"/>
    <property type="project" value="TreeGrafter"/>
</dbReference>
<evidence type="ECO:0000256" key="2">
    <source>
        <dbReference type="SAM" id="MobiDB-lite"/>
    </source>
</evidence>
<dbReference type="EnsemblMetazoa" id="XM_011410992.2">
    <property type="protein sequence ID" value="XP_011409294.1"/>
    <property type="gene ID" value="LOC105316178"/>
</dbReference>
<dbReference type="PRINTS" id="PR00625">
    <property type="entry name" value="JDOMAIN"/>
</dbReference>
<keyword evidence="1" id="KW-0143">Chaperone</keyword>
<dbReference type="STRING" id="400682.A0A1X7VQ83"/>
<accession>A0A1X7VQ83</accession>
<dbReference type="Pfam" id="PF00226">
    <property type="entry name" value="DnaJ"/>
    <property type="match status" value="1"/>
</dbReference>
<reference evidence="5" key="1">
    <citation type="journal article" date="2010" name="Nature">
        <title>The Amphimedon queenslandica genome and the evolution of animal complexity.</title>
        <authorList>
            <person name="Srivastava M."/>
            <person name="Simakov O."/>
            <person name="Chapman J."/>
            <person name="Fahey B."/>
            <person name="Gauthier M.E."/>
            <person name="Mitros T."/>
            <person name="Richards G.S."/>
            <person name="Conaco C."/>
            <person name="Dacre M."/>
            <person name="Hellsten U."/>
            <person name="Larroux C."/>
            <person name="Putnam N.H."/>
            <person name="Stanke M."/>
            <person name="Adamska M."/>
            <person name="Darling A."/>
            <person name="Degnan S.M."/>
            <person name="Oakley T.H."/>
            <person name="Plachetzki D.C."/>
            <person name="Zhai Y."/>
            <person name="Adamski M."/>
            <person name="Calcino A."/>
            <person name="Cummins S.F."/>
            <person name="Goodstein D.M."/>
            <person name="Harris C."/>
            <person name="Jackson D.J."/>
            <person name="Leys S.P."/>
            <person name="Shu S."/>
            <person name="Woodcroft B.J."/>
            <person name="Vervoort M."/>
            <person name="Kosik K.S."/>
            <person name="Manning G."/>
            <person name="Degnan B.M."/>
            <person name="Rokhsar D.S."/>
        </authorList>
    </citation>
    <scope>NUCLEOTIDE SEQUENCE [LARGE SCALE GENOMIC DNA]</scope>
</reference>
<dbReference type="AlphaFoldDB" id="A0A1X7VQ83"/>
<dbReference type="OMA" id="LLCEYKV"/>
<keyword evidence="5" id="KW-1185">Reference proteome</keyword>
<dbReference type="InterPro" id="IPR029827">
    <property type="entry name" value="JDP1-like"/>
</dbReference>
<sequence>MAASSSGTLEGFFRGSGEPVEDDFYDILGCHESSSIEQIMKEYHIKAKMYHPDRVLDDKEREHCTEIFRKINRAYEILSDKGKRKIYDNWRKSGVAMTFDNWLSLQTRLGPTMHFGMTKKQLSLTTPQDEKPLHSKESKPTDTGSSLLEQFRTYKI</sequence>
<proteinExistence type="predicted"/>
<name>A0A1X7VQ83_AMPQE</name>
<evidence type="ECO:0000313" key="5">
    <source>
        <dbReference type="Proteomes" id="UP000007879"/>
    </source>
</evidence>
<feature type="region of interest" description="Disordered" evidence="2">
    <location>
        <begin position="123"/>
        <end position="147"/>
    </location>
</feature>
<feature type="compositionally biased region" description="Basic and acidic residues" evidence="2">
    <location>
        <begin position="128"/>
        <end position="140"/>
    </location>
</feature>
<dbReference type="eggNOG" id="KOG0691">
    <property type="taxonomic scope" value="Eukaryota"/>
</dbReference>
<dbReference type="InterPro" id="IPR036869">
    <property type="entry name" value="J_dom_sf"/>
</dbReference>
<evidence type="ECO:0000313" key="4">
    <source>
        <dbReference type="EnsemblMetazoa" id="Aqu2.1.42044_001"/>
    </source>
</evidence>
<dbReference type="SUPFAM" id="SSF46565">
    <property type="entry name" value="Chaperone J-domain"/>
    <property type="match status" value="1"/>
</dbReference>
<dbReference type="Gene3D" id="1.10.287.110">
    <property type="entry name" value="DnaJ domain"/>
    <property type="match status" value="1"/>
</dbReference>
<dbReference type="PANTHER" id="PTHR44500">
    <property type="entry name" value="DNAJ HOMOLOG SUBFAMILY C MEMBER 12"/>
    <property type="match status" value="1"/>
</dbReference>
<dbReference type="EnsemblMetazoa" id="Aqu2.1.42044_001">
    <property type="protein sequence ID" value="Aqu2.1.42044_001"/>
    <property type="gene ID" value="Aqu2.1.42044"/>
</dbReference>
<feature type="domain" description="J" evidence="3">
    <location>
        <begin position="23"/>
        <end position="91"/>
    </location>
</feature>
<gene>
    <name evidence="4" type="primary">105316178</name>
</gene>
<dbReference type="InParanoid" id="A0A1X7VQ83"/>
<dbReference type="OrthoDB" id="436519at2759"/>
<dbReference type="PROSITE" id="PS00636">
    <property type="entry name" value="DNAJ_1"/>
    <property type="match status" value="1"/>
</dbReference>
<evidence type="ECO:0000259" key="3">
    <source>
        <dbReference type="PROSITE" id="PS50076"/>
    </source>
</evidence>
<dbReference type="Proteomes" id="UP000007879">
    <property type="component" value="Unassembled WGS sequence"/>
</dbReference>
<evidence type="ECO:0000256" key="1">
    <source>
        <dbReference type="ARBA" id="ARBA00023186"/>
    </source>
</evidence>
<dbReference type="KEGG" id="aqu:105316178"/>